<dbReference type="InterPro" id="IPR041539">
    <property type="entry name" value="CxC5"/>
</dbReference>
<proteinExistence type="predicted"/>
<keyword evidence="3" id="KW-1185">Reference proteome</keyword>
<reference evidence="2" key="1">
    <citation type="submission" date="2020-04" db="EMBL/GenBank/DDBJ databases">
        <authorList>
            <person name="Alioto T."/>
            <person name="Alioto T."/>
            <person name="Gomez Garrido J."/>
        </authorList>
    </citation>
    <scope>NUCLEOTIDE SEQUENCE</scope>
    <source>
        <strain evidence="2">A484AB</strain>
    </source>
</reference>
<name>A0A7D9DIZ2_PARCT</name>
<dbReference type="AlphaFoldDB" id="A0A7D9DIZ2"/>
<evidence type="ECO:0000313" key="3">
    <source>
        <dbReference type="Proteomes" id="UP001152795"/>
    </source>
</evidence>
<organism evidence="2 3">
    <name type="scientific">Paramuricea clavata</name>
    <name type="common">Red gorgonian</name>
    <name type="synonym">Violescent sea-whip</name>
    <dbReference type="NCBI Taxonomy" id="317549"/>
    <lineage>
        <taxon>Eukaryota</taxon>
        <taxon>Metazoa</taxon>
        <taxon>Cnidaria</taxon>
        <taxon>Anthozoa</taxon>
        <taxon>Octocorallia</taxon>
        <taxon>Malacalcyonacea</taxon>
        <taxon>Plexauridae</taxon>
        <taxon>Paramuricea</taxon>
    </lineage>
</organism>
<sequence>MSTNQGKKRKCVNLLNYEAIKEKATVDKEYIEGIRERISKLKDVDIERLLSGAVNLCEDEALHILSAKLSVRCLYFLCDAIRHVPDNVNRVTNGIPVRTNYIFKLFTSMAAANGQCAKVSIDELSTYIKFIEKYCDAFLRHVDNEEHLWQLTKKEEITFNKFLTPPVSICSSCEKNLTVRNNPSKAKLFTLEGPIPCTKITLECRRCSHVYDICNYTDTSGTHFYVEPADIVEISDVTFMEMNLYKWFPALSNHSWVSFSGFSEAYNDVCEDTIHKYASVVAGQTEAEDLVAEDVVGEGNGARNINVLPGEMSPKVIAKCFWRREVEEELTGLGLRDEWVLSNKSTGPLSGTLDNVMEMVDKMRCERLYSHQCSEHCKSKGCGQLYVADGNWKLRYCHCMWKVPVSLHEFGQINNPNICPLSPKRGHAFCQLHCVRAAALGVPSELRQFYKYCGLNFKDKDEALEEISEQAILAESSSENMASCLESISGTKQDRNDYNATSFQGTTDFLEKNPSFVKDQSCDEETSCNKDTGGLKALHSWSRGIFFIVSAGGHIEYWQPLYRSESPTQAFVVTILWLYRKFKGMKNEFSDDDIRQAMSSICLAYDNMCHMDSLKIAKRDLPLPKPFDECWKLISKVIDRLHLRNHVDPKCERMYNADEKVPPQFNTMACEQIFIWASRFKKVMCAMPHVHQFFSSTGWLIMFI</sequence>
<evidence type="ECO:0000259" key="1">
    <source>
        <dbReference type="Pfam" id="PF18718"/>
    </source>
</evidence>
<accession>A0A7D9DIZ2</accession>
<protein>
    <recommendedName>
        <fullName evidence="1">CxC5 like cysteine cluster associated with KDZ domain-containing protein</fullName>
    </recommendedName>
</protein>
<dbReference type="EMBL" id="CACRXK020000940">
    <property type="protein sequence ID" value="CAB3985930.1"/>
    <property type="molecule type" value="Genomic_DNA"/>
</dbReference>
<dbReference type="OrthoDB" id="10011386at2759"/>
<comment type="caution">
    <text evidence="2">The sequence shown here is derived from an EMBL/GenBank/DDBJ whole genome shotgun (WGS) entry which is preliminary data.</text>
</comment>
<evidence type="ECO:0000313" key="2">
    <source>
        <dbReference type="EMBL" id="CAB3985930.1"/>
    </source>
</evidence>
<gene>
    <name evidence="2" type="ORF">PACLA_8A060611</name>
</gene>
<dbReference type="Proteomes" id="UP001152795">
    <property type="component" value="Unassembled WGS sequence"/>
</dbReference>
<dbReference type="Pfam" id="PF18718">
    <property type="entry name" value="CxC5"/>
    <property type="match status" value="1"/>
</dbReference>
<feature type="domain" description="CxC5 like cysteine cluster associated with KDZ" evidence="1">
    <location>
        <begin position="162"/>
        <end position="268"/>
    </location>
</feature>